<proteinExistence type="predicted"/>
<sequence length="87" mass="9668">MARRSPLSPSAYIRAQGLHRGLLGGSRGWLIAGGTFWTVRLLRRALGRREEVVALEVLRPGQVLRLEAIPQLTRSERRTLKSVGKAP</sequence>
<protein>
    <submittedName>
        <fullName evidence="1">Unannotated protein</fullName>
    </submittedName>
</protein>
<gene>
    <name evidence="1" type="ORF">UFOPK3376_03306</name>
</gene>
<name>A0A6J7G482_9ZZZZ</name>
<accession>A0A6J7G482</accession>
<dbReference type="AlphaFoldDB" id="A0A6J7G482"/>
<reference evidence="1" key="1">
    <citation type="submission" date="2020-05" db="EMBL/GenBank/DDBJ databases">
        <authorList>
            <person name="Chiriac C."/>
            <person name="Salcher M."/>
            <person name="Ghai R."/>
            <person name="Kavagutti S V."/>
        </authorList>
    </citation>
    <scope>NUCLEOTIDE SEQUENCE</scope>
</reference>
<evidence type="ECO:0000313" key="1">
    <source>
        <dbReference type="EMBL" id="CAB4898843.1"/>
    </source>
</evidence>
<dbReference type="EMBL" id="CAFBLP010000168">
    <property type="protein sequence ID" value="CAB4898843.1"/>
    <property type="molecule type" value="Genomic_DNA"/>
</dbReference>
<organism evidence="1">
    <name type="scientific">freshwater metagenome</name>
    <dbReference type="NCBI Taxonomy" id="449393"/>
    <lineage>
        <taxon>unclassified sequences</taxon>
        <taxon>metagenomes</taxon>
        <taxon>ecological metagenomes</taxon>
    </lineage>
</organism>